<evidence type="ECO:0000313" key="2">
    <source>
        <dbReference type="EMBL" id="VDP82385.1"/>
    </source>
</evidence>
<proteinExistence type="predicted"/>
<protein>
    <submittedName>
        <fullName evidence="4">ABC transporter domain-containing protein</fullName>
    </submittedName>
</protein>
<dbReference type="WBParaSite" id="SCUD_0002331601-mRNA-1">
    <property type="protein sequence ID" value="SCUD_0002331601-mRNA-1"/>
    <property type="gene ID" value="SCUD_0002331601"/>
</dbReference>
<keyword evidence="3" id="KW-1185">Reference proteome</keyword>
<gene>
    <name evidence="2" type="ORF">SCUD_LOCUS23313</name>
</gene>
<dbReference type="Gene3D" id="3.40.50.300">
    <property type="entry name" value="P-loop containing nucleotide triphosphate hydrolases"/>
    <property type="match status" value="1"/>
</dbReference>
<dbReference type="EMBL" id="UZAK01053636">
    <property type="protein sequence ID" value="VDP82385.1"/>
    <property type="molecule type" value="Genomic_DNA"/>
</dbReference>
<dbReference type="InterPro" id="IPR027417">
    <property type="entry name" value="P-loop_NTPase"/>
</dbReference>
<dbReference type="GO" id="GO:0005524">
    <property type="term" value="F:ATP binding"/>
    <property type="evidence" value="ECO:0007669"/>
    <property type="project" value="InterPro"/>
</dbReference>
<dbReference type="AlphaFoldDB" id="A0A183L7J3"/>
<organism evidence="4">
    <name type="scientific">Schistosoma curassoni</name>
    <dbReference type="NCBI Taxonomy" id="6186"/>
    <lineage>
        <taxon>Eukaryota</taxon>
        <taxon>Metazoa</taxon>
        <taxon>Spiralia</taxon>
        <taxon>Lophotrochozoa</taxon>
        <taxon>Platyhelminthes</taxon>
        <taxon>Trematoda</taxon>
        <taxon>Digenea</taxon>
        <taxon>Strigeidida</taxon>
        <taxon>Schistosomatoidea</taxon>
        <taxon>Schistosomatidae</taxon>
        <taxon>Schistosoma</taxon>
    </lineage>
</organism>
<name>A0A183L7J3_9TREM</name>
<dbReference type="Proteomes" id="UP000279833">
    <property type="component" value="Unassembled WGS sequence"/>
</dbReference>
<sequence>MIGNEYIYQPLTQYNNISIQFPEGQLTTIMGSVGSGKSSLLHALLGDMENFNGRVNVKVRYLLF</sequence>
<dbReference type="GO" id="GO:0016887">
    <property type="term" value="F:ATP hydrolysis activity"/>
    <property type="evidence" value="ECO:0007669"/>
    <property type="project" value="InterPro"/>
</dbReference>
<reference evidence="2 3" key="2">
    <citation type="submission" date="2018-11" db="EMBL/GenBank/DDBJ databases">
        <authorList>
            <consortium name="Pathogen Informatics"/>
        </authorList>
    </citation>
    <scope>NUCLEOTIDE SEQUENCE [LARGE SCALE GENOMIC DNA]</scope>
    <source>
        <strain evidence="2">Dakar</strain>
        <strain evidence="3">Dakar, Senegal</strain>
    </source>
</reference>
<evidence type="ECO:0000259" key="1">
    <source>
        <dbReference type="Pfam" id="PF00005"/>
    </source>
</evidence>
<dbReference type="Pfam" id="PF00005">
    <property type="entry name" value="ABC_tran"/>
    <property type="match status" value="1"/>
</dbReference>
<feature type="domain" description="ABC transporter" evidence="1">
    <location>
        <begin position="15"/>
        <end position="58"/>
    </location>
</feature>
<dbReference type="InterPro" id="IPR003439">
    <property type="entry name" value="ABC_transporter-like_ATP-bd"/>
</dbReference>
<evidence type="ECO:0000313" key="4">
    <source>
        <dbReference type="WBParaSite" id="SCUD_0002331601-mRNA-1"/>
    </source>
</evidence>
<evidence type="ECO:0000313" key="3">
    <source>
        <dbReference type="Proteomes" id="UP000279833"/>
    </source>
</evidence>
<accession>A0A183L7J3</accession>
<reference evidence="4" key="1">
    <citation type="submission" date="2016-06" db="UniProtKB">
        <authorList>
            <consortium name="WormBaseParasite"/>
        </authorList>
    </citation>
    <scope>IDENTIFICATION</scope>
</reference>
<dbReference type="STRING" id="6186.A0A183L7J3"/>
<dbReference type="SUPFAM" id="SSF52540">
    <property type="entry name" value="P-loop containing nucleoside triphosphate hydrolases"/>
    <property type="match status" value="1"/>
</dbReference>